<sequence length="281" mass="31238">MNLKNIILTIVAIVAMVSSSKSQTSEFPFKVDKDGQGKKNIIFIPGFASSGEVWNESQKELGNDYTSYILTMPGFAGVPAQANPTFKGWRDLIIEFIKKENISNPIIIGHSLGGVMAMDIAATAPDIISKIIVVDAVPCLVALNNPAFKSNPNIDCSQMVEQFKNITDAQFLAMQKQGVGSMVSDSAKQNLVLDWTLKSDRSTFAKIYCDFSNIDVREDIKKITCPALILLNSGFSHIKPMIEQQYSSLKTADIQYADQSLHFIMFDSKDWYMQQLLNFIK</sequence>
<dbReference type="PANTHER" id="PTHR43798">
    <property type="entry name" value="MONOACYLGLYCEROL LIPASE"/>
    <property type="match status" value="1"/>
</dbReference>
<accession>A0ABW3RKB6</accession>
<dbReference type="Proteomes" id="UP001597205">
    <property type="component" value="Unassembled WGS sequence"/>
</dbReference>
<dbReference type="InterPro" id="IPR000073">
    <property type="entry name" value="AB_hydrolase_1"/>
</dbReference>
<dbReference type="PANTHER" id="PTHR43798:SF33">
    <property type="entry name" value="HYDROLASE, PUTATIVE (AFU_ORTHOLOGUE AFUA_2G14860)-RELATED"/>
    <property type="match status" value="1"/>
</dbReference>
<organism evidence="2 3">
    <name type="scientific">Sphingobacterium daejeonense</name>
    <dbReference type="NCBI Taxonomy" id="371142"/>
    <lineage>
        <taxon>Bacteria</taxon>
        <taxon>Pseudomonadati</taxon>
        <taxon>Bacteroidota</taxon>
        <taxon>Sphingobacteriia</taxon>
        <taxon>Sphingobacteriales</taxon>
        <taxon>Sphingobacteriaceae</taxon>
        <taxon>Sphingobacterium</taxon>
    </lineage>
</organism>
<reference evidence="3" key="1">
    <citation type="journal article" date="2019" name="Int. J. Syst. Evol. Microbiol.">
        <title>The Global Catalogue of Microorganisms (GCM) 10K type strain sequencing project: providing services to taxonomists for standard genome sequencing and annotation.</title>
        <authorList>
            <consortium name="The Broad Institute Genomics Platform"/>
            <consortium name="The Broad Institute Genome Sequencing Center for Infectious Disease"/>
            <person name="Wu L."/>
            <person name="Ma J."/>
        </authorList>
    </citation>
    <scope>NUCLEOTIDE SEQUENCE [LARGE SCALE GENOMIC DNA]</scope>
    <source>
        <strain evidence="3">CCUG 52468</strain>
    </source>
</reference>
<keyword evidence="2" id="KW-0378">Hydrolase</keyword>
<dbReference type="EMBL" id="JBHTKY010000009">
    <property type="protein sequence ID" value="MFD1165611.1"/>
    <property type="molecule type" value="Genomic_DNA"/>
</dbReference>
<dbReference type="InterPro" id="IPR050266">
    <property type="entry name" value="AB_hydrolase_sf"/>
</dbReference>
<evidence type="ECO:0000259" key="1">
    <source>
        <dbReference type="Pfam" id="PF12697"/>
    </source>
</evidence>
<evidence type="ECO:0000313" key="2">
    <source>
        <dbReference type="EMBL" id="MFD1165611.1"/>
    </source>
</evidence>
<feature type="domain" description="AB hydrolase-1" evidence="1">
    <location>
        <begin position="41"/>
        <end position="152"/>
    </location>
</feature>
<gene>
    <name evidence="2" type="ORF">ACFQ2C_08350</name>
</gene>
<name>A0ABW3RKB6_9SPHI</name>
<evidence type="ECO:0000313" key="3">
    <source>
        <dbReference type="Proteomes" id="UP001597205"/>
    </source>
</evidence>
<proteinExistence type="predicted"/>
<comment type="caution">
    <text evidence="2">The sequence shown here is derived from an EMBL/GenBank/DDBJ whole genome shotgun (WGS) entry which is preliminary data.</text>
</comment>
<dbReference type="RefSeq" id="WP_380895759.1">
    <property type="nucleotide sequence ID" value="NZ_JBHTKY010000009.1"/>
</dbReference>
<keyword evidence="3" id="KW-1185">Reference proteome</keyword>
<dbReference type="GO" id="GO:0016787">
    <property type="term" value="F:hydrolase activity"/>
    <property type="evidence" value="ECO:0007669"/>
    <property type="project" value="UniProtKB-KW"/>
</dbReference>
<dbReference type="InterPro" id="IPR029058">
    <property type="entry name" value="AB_hydrolase_fold"/>
</dbReference>
<dbReference type="SUPFAM" id="SSF53474">
    <property type="entry name" value="alpha/beta-Hydrolases"/>
    <property type="match status" value="1"/>
</dbReference>
<dbReference type="Gene3D" id="3.40.50.1820">
    <property type="entry name" value="alpha/beta hydrolase"/>
    <property type="match status" value="1"/>
</dbReference>
<protein>
    <submittedName>
        <fullName evidence="2">Alpha/beta fold hydrolase</fullName>
    </submittedName>
</protein>
<dbReference type="Pfam" id="PF12697">
    <property type="entry name" value="Abhydrolase_6"/>
    <property type="match status" value="1"/>
</dbReference>